<protein>
    <submittedName>
        <fullName evidence="1">Uncharacterized protein</fullName>
    </submittedName>
</protein>
<organism evidence="1 2">
    <name type="scientific">Cirrhinus mrigala</name>
    <name type="common">Mrigala</name>
    <dbReference type="NCBI Taxonomy" id="683832"/>
    <lineage>
        <taxon>Eukaryota</taxon>
        <taxon>Metazoa</taxon>
        <taxon>Chordata</taxon>
        <taxon>Craniata</taxon>
        <taxon>Vertebrata</taxon>
        <taxon>Euteleostomi</taxon>
        <taxon>Actinopterygii</taxon>
        <taxon>Neopterygii</taxon>
        <taxon>Teleostei</taxon>
        <taxon>Ostariophysi</taxon>
        <taxon>Cypriniformes</taxon>
        <taxon>Cyprinidae</taxon>
        <taxon>Labeoninae</taxon>
        <taxon>Labeonini</taxon>
        <taxon>Cirrhinus</taxon>
    </lineage>
</organism>
<proteinExistence type="predicted"/>
<dbReference type="AlphaFoldDB" id="A0ABD0RRB5"/>
<comment type="caution">
    <text evidence="1">The sequence shown here is derived from an EMBL/GenBank/DDBJ whole genome shotgun (WGS) entry which is preliminary data.</text>
</comment>
<evidence type="ECO:0000313" key="2">
    <source>
        <dbReference type="Proteomes" id="UP001529510"/>
    </source>
</evidence>
<accession>A0ABD0RRB5</accession>
<gene>
    <name evidence="1" type="ORF">M9458_004196</name>
</gene>
<evidence type="ECO:0000313" key="1">
    <source>
        <dbReference type="EMBL" id="KAL0201009.1"/>
    </source>
</evidence>
<feature type="non-terminal residue" evidence="1">
    <location>
        <position position="63"/>
    </location>
</feature>
<dbReference type="EMBL" id="JAMKFB020000002">
    <property type="protein sequence ID" value="KAL0201009.1"/>
    <property type="molecule type" value="Genomic_DNA"/>
</dbReference>
<reference evidence="1 2" key="1">
    <citation type="submission" date="2024-05" db="EMBL/GenBank/DDBJ databases">
        <title>Genome sequencing and assembly of Indian major carp, Cirrhinus mrigala (Hamilton, 1822).</title>
        <authorList>
            <person name="Mohindra V."/>
            <person name="Chowdhury L.M."/>
            <person name="Lal K."/>
            <person name="Jena J.K."/>
        </authorList>
    </citation>
    <scope>NUCLEOTIDE SEQUENCE [LARGE SCALE GENOMIC DNA]</scope>
    <source>
        <strain evidence="1">CM1030</strain>
        <tissue evidence="1">Blood</tissue>
    </source>
</reference>
<dbReference type="Proteomes" id="UP001529510">
    <property type="component" value="Unassembled WGS sequence"/>
</dbReference>
<sequence>TVNDTRLAELEDAVAKSRSRVQKELRPRLRDLEEKEAQQRATIAGMINDIDTILADIANLEEI</sequence>
<feature type="non-terminal residue" evidence="1">
    <location>
        <position position="1"/>
    </location>
</feature>
<name>A0ABD0RRB5_CIRMR</name>
<keyword evidence="2" id="KW-1185">Reference proteome</keyword>